<reference evidence="3 4" key="1">
    <citation type="submission" date="2019-12" db="EMBL/GenBank/DDBJ databases">
        <title>Enteriobacteria Tanzani isolates_10434.</title>
        <authorList>
            <person name="Subbiah M."/>
            <person name="Call D."/>
        </authorList>
    </citation>
    <scope>NUCLEOTIDE SEQUENCE [LARGE SCALE GENOMIC DNA]</scope>
    <source>
        <strain evidence="3 4">10434wD1</strain>
    </source>
</reference>
<evidence type="ECO:0000313" key="3">
    <source>
        <dbReference type="EMBL" id="MXI75586.1"/>
    </source>
</evidence>
<gene>
    <name evidence="3" type="ORF">GRW05_15235</name>
</gene>
<accession>A0A6L7FJ00</accession>
<dbReference type="GO" id="GO:0006355">
    <property type="term" value="P:regulation of DNA-templated transcription"/>
    <property type="evidence" value="ECO:0007669"/>
    <property type="project" value="InterPro"/>
</dbReference>
<dbReference type="AlphaFoldDB" id="A0A6L7FJ00"/>
<name>A0A6L7FJ00_ECOLX</name>
<dbReference type="InterPro" id="IPR036390">
    <property type="entry name" value="WH_DNA-bd_sf"/>
</dbReference>
<dbReference type="Pfam" id="PF04703">
    <property type="entry name" value="FaeA"/>
    <property type="match status" value="1"/>
</dbReference>
<sequence length="56" mass="6564">MKEDIKAYMQIKTCCTTREVAEAMGISVYQAQYYLSKLQEKGEIVRSEKRRGQRCI</sequence>
<keyword evidence="1" id="KW-0805">Transcription regulation</keyword>
<dbReference type="Proteomes" id="UP000436141">
    <property type="component" value="Unassembled WGS sequence"/>
</dbReference>
<protein>
    <submittedName>
        <fullName evidence="3">Dolichol monophosphate mannose synthase</fullName>
    </submittedName>
</protein>
<keyword evidence="2" id="KW-0804">Transcription</keyword>
<evidence type="ECO:0000313" key="4">
    <source>
        <dbReference type="Proteomes" id="UP000436141"/>
    </source>
</evidence>
<dbReference type="RefSeq" id="WP_420484908.1">
    <property type="nucleotide sequence ID" value="NZ_JAYKFG010000049.1"/>
</dbReference>
<dbReference type="SUPFAM" id="SSF46785">
    <property type="entry name" value="Winged helix' DNA-binding domain"/>
    <property type="match status" value="1"/>
</dbReference>
<comment type="caution">
    <text evidence="3">The sequence shown here is derived from an EMBL/GenBank/DDBJ whole genome shotgun (WGS) entry which is preliminary data.</text>
</comment>
<dbReference type="InterPro" id="IPR006793">
    <property type="entry name" value="FaeA"/>
</dbReference>
<dbReference type="InterPro" id="IPR036388">
    <property type="entry name" value="WH-like_DNA-bd_sf"/>
</dbReference>
<dbReference type="EMBL" id="WUIY01000084">
    <property type="protein sequence ID" value="MXI75586.1"/>
    <property type="molecule type" value="Genomic_DNA"/>
</dbReference>
<organism evidence="3 4">
    <name type="scientific">Escherichia coli</name>
    <dbReference type="NCBI Taxonomy" id="562"/>
    <lineage>
        <taxon>Bacteria</taxon>
        <taxon>Pseudomonadati</taxon>
        <taxon>Pseudomonadota</taxon>
        <taxon>Gammaproteobacteria</taxon>
        <taxon>Enterobacterales</taxon>
        <taxon>Enterobacteriaceae</taxon>
        <taxon>Escherichia</taxon>
    </lineage>
</organism>
<proteinExistence type="predicted"/>
<evidence type="ECO:0000256" key="2">
    <source>
        <dbReference type="ARBA" id="ARBA00023163"/>
    </source>
</evidence>
<evidence type="ECO:0000256" key="1">
    <source>
        <dbReference type="ARBA" id="ARBA00023015"/>
    </source>
</evidence>
<dbReference type="Gene3D" id="1.10.10.10">
    <property type="entry name" value="Winged helix-like DNA-binding domain superfamily/Winged helix DNA-binding domain"/>
    <property type="match status" value="1"/>
</dbReference>